<protein>
    <submittedName>
        <fullName evidence="1">Nitrogen regulatory protein PII</fullName>
    </submittedName>
</protein>
<organism evidence="1 2">
    <name type="scientific">Sphaerochaeta pleomorpha (strain ATCC BAA-1885 / DSM 22778 / Grapes)</name>
    <dbReference type="NCBI Taxonomy" id="158190"/>
    <lineage>
        <taxon>Bacteria</taxon>
        <taxon>Pseudomonadati</taxon>
        <taxon>Spirochaetota</taxon>
        <taxon>Spirochaetia</taxon>
        <taxon>Spirochaetales</taxon>
        <taxon>Sphaerochaetaceae</taxon>
        <taxon>Sphaerochaeta</taxon>
    </lineage>
</organism>
<dbReference type="EMBL" id="CP003155">
    <property type="protein sequence ID" value="AEV30089.1"/>
    <property type="molecule type" value="Genomic_DNA"/>
</dbReference>
<accession>G8QSF9</accession>
<dbReference type="KEGG" id="sgp:SpiGrapes_2314"/>
<dbReference type="HOGENOM" id="CLU_102878_0_0_12"/>
<name>G8QSF9_SPHPG</name>
<gene>
    <name evidence="1" type="ordered locus">SpiGrapes_2314</name>
</gene>
<dbReference type="GO" id="GO:0030234">
    <property type="term" value="F:enzyme regulator activity"/>
    <property type="evidence" value="ECO:0007669"/>
    <property type="project" value="InterPro"/>
</dbReference>
<reference evidence="1 2" key="1">
    <citation type="submission" date="2011-11" db="EMBL/GenBank/DDBJ databases">
        <title>Complete sequence of Spirochaeta sp. grapes.</title>
        <authorList>
            <consortium name="US DOE Joint Genome Institute"/>
            <person name="Lucas S."/>
            <person name="Han J."/>
            <person name="Lapidus A."/>
            <person name="Cheng J.-F."/>
            <person name="Goodwin L."/>
            <person name="Pitluck S."/>
            <person name="Peters L."/>
            <person name="Ovchinnikova G."/>
            <person name="Munk A.C."/>
            <person name="Detter J.C."/>
            <person name="Han C."/>
            <person name="Tapia R."/>
            <person name="Land M."/>
            <person name="Hauser L."/>
            <person name="Kyrpides N."/>
            <person name="Ivanova N."/>
            <person name="Pagani I."/>
            <person name="Ritalahtilisa K."/>
            <person name="Loeffler F."/>
            <person name="Woyke T."/>
        </authorList>
    </citation>
    <scope>NUCLEOTIDE SEQUENCE [LARGE SCALE GENOMIC DNA]</scope>
    <source>
        <strain evidence="2">ATCC BAA-1885 / DSM 22778 / Grapes</strain>
    </source>
</reference>
<sequence length="212" mass="22870">MIYHRLVCIVEKNEAENLMTLAKAAGSTGGTIFSARGTASSNFLSFLCLGDSRKEMLITVVDDQHFSSVFKALTEGRYTKKGLCLSLPCIRAYINQTTNPLQGAKNMQNKWEMIQVICSSGYADDIMATARKAGAGGGTIVDGRGTSKPDDVTFFGASLVPEKEMLMILVEQEKAEDVFSAIVSLPCLQQPGSGIAYSLPVEKFANLGHSQE</sequence>
<dbReference type="InterPro" id="IPR015867">
    <property type="entry name" value="N-reg_PII/ATP_PRibTrfase_C"/>
</dbReference>
<proteinExistence type="predicted"/>
<evidence type="ECO:0000313" key="2">
    <source>
        <dbReference type="Proteomes" id="UP000005632"/>
    </source>
</evidence>
<dbReference type="Gene3D" id="3.30.70.120">
    <property type="match status" value="2"/>
</dbReference>
<dbReference type="InterPro" id="IPR002187">
    <property type="entry name" value="N-reg_PII"/>
</dbReference>
<dbReference type="OrthoDB" id="5460316at2"/>
<dbReference type="Proteomes" id="UP000005632">
    <property type="component" value="Chromosome"/>
</dbReference>
<evidence type="ECO:0000313" key="1">
    <source>
        <dbReference type="EMBL" id="AEV30089.1"/>
    </source>
</evidence>
<keyword evidence="2" id="KW-1185">Reference proteome</keyword>
<dbReference type="AlphaFoldDB" id="G8QSF9"/>
<dbReference type="STRING" id="158190.SpiGrapes_2314"/>
<dbReference type="RefSeq" id="WP_014270930.1">
    <property type="nucleotide sequence ID" value="NC_016633.1"/>
</dbReference>
<dbReference type="GO" id="GO:0006808">
    <property type="term" value="P:regulation of nitrogen utilization"/>
    <property type="evidence" value="ECO:0007669"/>
    <property type="project" value="InterPro"/>
</dbReference>
<dbReference type="SUPFAM" id="SSF54913">
    <property type="entry name" value="GlnB-like"/>
    <property type="match status" value="2"/>
</dbReference>
<dbReference type="eggNOG" id="COG0347">
    <property type="taxonomic scope" value="Bacteria"/>
</dbReference>
<dbReference type="PROSITE" id="PS51343">
    <property type="entry name" value="PII_GLNB_DOM"/>
    <property type="match status" value="1"/>
</dbReference>
<dbReference type="InterPro" id="IPR011322">
    <property type="entry name" value="N-reg_PII-like_a/b"/>
</dbReference>